<dbReference type="InterPro" id="IPR018961">
    <property type="entry name" value="DnaJ_homolog_subfam-C_membr-28"/>
</dbReference>
<reference evidence="3" key="1">
    <citation type="journal article" date="2014" name="Int. J. Syst. Evol. Microbiol.">
        <title>Complete genome sequence of Corynebacterium casei LMG S-19264T (=DSM 44701T), isolated from a smear-ripened cheese.</title>
        <authorList>
            <consortium name="US DOE Joint Genome Institute (JGI-PGF)"/>
            <person name="Walter F."/>
            <person name="Albersmeier A."/>
            <person name="Kalinowski J."/>
            <person name="Ruckert C."/>
        </authorList>
    </citation>
    <scope>NUCLEOTIDE SEQUENCE</scope>
    <source>
        <strain evidence="3">JCM 3276</strain>
    </source>
</reference>
<comment type="caution">
    <text evidence="3">The sequence shown here is derived from an EMBL/GenBank/DDBJ whole genome shotgun (WGS) entry which is preliminary data.</text>
</comment>
<dbReference type="Proteomes" id="UP000660680">
    <property type="component" value="Unassembled WGS sequence"/>
</dbReference>
<proteinExistence type="predicted"/>
<accession>A0A918GRM8</accession>
<evidence type="ECO:0000313" key="3">
    <source>
        <dbReference type="EMBL" id="GGS56245.1"/>
    </source>
</evidence>
<sequence length="161" mass="18531">MTERKPANVDFADWIEAQIRAAQERGDLDGLPGAGKPLRHLDDDQWWLKAFLKREDLDTAPLLPEGLRLRKEIELLPTAVAAVPTEDRVRALVAELNERIDQCIRTHTGPTVLVRFVDPDEIVAGWRVDRAALLERLADAEPEPEPEPEPPAKRRWWRRRR</sequence>
<dbReference type="AlphaFoldDB" id="A0A918GRM8"/>
<organism evidence="3 4">
    <name type="scientific">Actinokineospora fastidiosa</name>
    <dbReference type="NCBI Taxonomy" id="1816"/>
    <lineage>
        <taxon>Bacteria</taxon>
        <taxon>Bacillati</taxon>
        <taxon>Actinomycetota</taxon>
        <taxon>Actinomycetes</taxon>
        <taxon>Pseudonocardiales</taxon>
        <taxon>Pseudonocardiaceae</taxon>
        <taxon>Actinokineospora</taxon>
    </lineage>
</organism>
<protein>
    <submittedName>
        <fullName evidence="3">DUF1992 domain-containing protein</fullName>
    </submittedName>
</protein>
<keyword evidence="4" id="KW-1185">Reference proteome</keyword>
<name>A0A918GRM8_9PSEU</name>
<gene>
    <name evidence="3" type="ORF">GCM10010171_59020</name>
</gene>
<evidence type="ECO:0000313" key="4">
    <source>
        <dbReference type="Proteomes" id="UP000660680"/>
    </source>
</evidence>
<feature type="region of interest" description="Disordered" evidence="1">
    <location>
        <begin position="138"/>
        <end position="161"/>
    </location>
</feature>
<dbReference type="Pfam" id="PF09350">
    <property type="entry name" value="DJC28_CD"/>
    <property type="match status" value="1"/>
</dbReference>
<dbReference type="EMBL" id="BMRB01000008">
    <property type="protein sequence ID" value="GGS56245.1"/>
    <property type="molecule type" value="Genomic_DNA"/>
</dbReference>
<reference evidence="3" key="2">
    <citation type="submission" date="2020-09" db="EMBL/GenBank/DDBJ databases">
        <authorList>
            <person name="Sun Q."/>
            <person name="Ohkuma M."/>
        </authorList>
    </citation>
    <scope>NUCLEOTIDE SEQUENCE</scope>
    <source>
        <strain evidence="3">JCM 3276</strain>
    </source>
</reference>
<feature type="domain" description="DnaJ homologue subfamily C member 28 conserved" evidence="2">
    <location>
        <begin position="14"/>
        <end position="79"/>
    </location>
</feature>
<dbReference type="RefSeq" id="WP_189213878.1">
    <property type="nucleotide sequence ID" value="NZ_BMRB01000008.1"/>
</dbReference>
<evidence type="ECO:0000256" key="1">
    <source>
        <dbReference type="SAM" id="MobiDB-lite"/>
    </source>
</evidence>
<evidence type="ECO:0000259" key="2">
    <source>
        <dbReference type="Pfam" id="PF09350"/>
    </source>
</evidence>